<dbReference type="Gene3D" id="3.90.79.10">
    <property type="entry name" value="Nucleoside Triphosphate Pyrophosphohydrolase"/>
    <property type="match status" value="1"/>
</dbReference>
<keyword evidence="5" id="KW-1185">Reference proteome</keyword>
<dbReference type="PANTHER" id="PTHR43046">
    <property type="entry name" value="GDP-MANNOSE MANNOSYL HYDROLASE"/>
    <property type="match status" value="1"/>
</dbReference>
<dbReference type="InterPro" id="IPR059176">
    <property type="entry name" value="UDP-X_N"/>
</dbReference>
<evidence type="ECO:0000256" key="2">
    <source>
        <dbReference type="ARBA" id="ARBA00022801"/>
    </source>
</evidence>
<evidence type="ECO:0000313" key="5">
    <source>
        <dbReference type="Proteomes" id="UP000095209"/>
    </source>
</evidence>
<dbReference type="RefSeq" id="WP_069715736.1">
    <property type="nucleotide sequence ID" value="NZ_MJEH01000004.1"/>
</dbReference>
<dbReference type="Gene3D" id="6.10.250.1120">
    <property type="match status" value="1"/>
</dbReference>
<dbReference type="OrthoDB" id="9804442at2"/>
<organism evidence="4 5">
    <name type="scientific">Bacillus solimangrovi</name>
    <dbReference type="NCBI Taxonomy" id="1305675"/>
    <lineage>
        <taxon>Bacteria</taxon>
        <taxon>Bacillati</taxon>
        <taxon>Bacillota</taxon>
        <taxon>Bacilli</taxon>
        <taxon>Bacillales</taxon>
        <taxon>Bacillaceae</taxon>
        <taxon>Bacillus</taxon>
    </lineage>
</organism>
<feature type="domain" description="Nudix hydrolase" evidence="3">
    <location>
        <begin position="66"/>
        <end position="194"/>
    </location>
</feature>
<dbReference type="EMBL" id="MJEH01000004">
    <property type="protein sequence ID" value="OEH94173.1"/>
    <property type="molecule type" value="Genomic_DNA"/>
</dbReference>
<protein>
    <submittedName>
        <fullName evidence="4">ADP-ribose pyrophosphatase</fullName>
    </submittedName>
</protein>
<dbReference type="STRING" id="1305675.BFG57_08970"/>
<dbReference type="GO" id="GO:0016787">
    <property type="term" value="F:hydrolase activity"/>
    <property type="evidence" value="ECO:0007669"/>
    <property type="project" value="UniProtKB-KW"/>
</dbReference>
<keyword evidence="2" id="KW-0378">Hydrolase</keyword>
<evidence type="ECO:0000256" key="1">
    <source>
        <dbReference type="ARBA" id="ARBA00001946"/>
    </source>
</evidence>
<dbReference type="InterPro" id="IPR015797">
    <property type="entry name" value="NUDIX_hydrolase-like_dom_sf"/>
</dbReference>
<dbReference type="InterPro" id="IPR000086">
    <property type="entry name" value="NUDIX_hydrolase_dom"/>
</dbReference>
<dbReference type="Pfam" id="PF00293">
    <property type="entry name" value="NUDIX"/>
    <property type="match status" value="1"/>
</dbReference>
<dbReference type="PROSITE" id="PS51462">
    <property type="entry name" value="NUDIX"/>
    <property type="match status" value="1"/>
</dbReference>
<dbReference type="Proteomes" id="UP000095209">
    <property type="component" value="Unassembled WGS sequence"/>
</dbReference>
<dbReference type="PANTHER" id="PTHR43046:SF16">
    <property type="entry name" value="ADP-RIBOSE PYROPHOSPHATASE YJHB-RELATED"/>
    <property type="match status" value="1"/>
</dbReference>
<comment type="caution">
    <text evidence="4">The sequence shown here is derived from an EMBL/GenBank/DDBJ whole genome shotgun (WGS) entry which is preliminary data.</text>
</comment>
<gene>
    <name evidence="4" type="ORF">BFG57_08970</name>
</gene>
<proteinExistence type="predicted"/>
<dbReference type="Pfam" id="PF12535">
    <property type="entry name" value="Nudix_N"/>
    <property type="match status" value="1"/>
</dbReference>
<sequence length="205" mass="23835">MSHKWLEWAKQIQSISQAGLAFSKDLYDLERYETLRKISVEILAEYTDLKMEKIQHLFANESGYQTPKVDVRGVVFKEDKILLVKEEHDQKWALPGGFCDIGLSPSENVVKEVKEEAGYDVVVKRLLAVFDYHKHPHPPQAYHYYKLFILCEIYGGNAATGIETNDVNFFDRDNLPPLSRMRNTESQIQLMFEFLNHPNKEVILD</sequence>
<name>A0A1E5LJA3_9BACI</name>
<dbReference type="SUPFAM" id="SSF55811">
    <property type="entry name" value="Nudix"/>
    <property type="match status" value="1"/>
</dbReference>
<dbReference type="AlphaFoldDB" id="A0A1E5LJA3"/>
<evidence type="ECO:0000259" key="3">
    <source>
        <dbReference type="PROSITE" id="PS51462"/>
    </source>
</evidence>
<evidence type="ECO:0000313" key="4">
    <source>
        <dbReference type="EMBL" id="OEH94173.1"/>
    </source>
</evidence>
<reference evidence="4 5" key="1">
    <citation type="submission" date="2016-08" db="EMBL/GenBank/DDBJ databases">
        <title>Genome of Bacillus solimangrovi GH2-4.</title>
        <authorList>
            <person name="Lim S."/>
            <person name="Kim B.-C."/>
        </authorList>
    </citation>
    <scope>NUCLEOTIDE SEQUENCE [LARGE SCALE GENOMIC DNA]</scope>
    <source>
        <strain evidence="4 5">GH2-4</strain>
    </source>
</reference>
<comment type="cofactor">
    <cofactor evidence="1">
        <name>Mg(2+)</name>
        <dbReference type="ChEBI" id="CHEBI:18420"/>
    </cofactor>
</comment>
<dbReference type="CDD" id="cd04672">
    <property type="entry name" value="NUDIX_CDP-Chase_like"/>
    <property type="match status" value="1"/>
</dbReference>
<accession>A0A1E5LJA3</accession>